<keyword evidence="2" id="KW-1185">Reference proteome</keyword>
<name>A0A1N6VAC6_9GAMM</name>
<sequence>MNNLLKLTITAIAATLIAGCAKQTTCGSCGQTEWSLTVPAVSVSAIQPGRGGSPEAAAQAERAAEALYNDVQIISVTGYGAPKSTFENLAQRRLMALRASELDAYRKITEQVSGLHIVGDTRVDDYITNRDRLRTYINSFVQGAAIIRQDFEADGMATTEMSLKISRSQMRKQLERERLWHARGGHLPDGAAYHDGGLFLPHY</sequence>
<organism evidence="1 2">
    <name type="scientific">Marinobacterium stanieri</name>
    <dbReference type="NCBI Taxonomy" id="49186"/>
    <lineage>
        <taxon>Bacteria</taxon>
        <taxon>Pseudomonadati</taxon>
        <taxon>Pseudomonadota</taxon>
        <taxon>Gammaproteobacteria</taxon>
        <taxon>Oceanospirillales</taxon>
        <taxon>Oceanospirillaceae</taxon>
        <taxon>Marinobacterium</taxon>
    </lineage>
</organism>
<dbReference type="AlphaFoldDB" id="A0A1N6VAC6"/>
<dbReference type="EMBL" id="FTMN01000008">
    <property type="protein sequence ID" value="SIQ74795.1"/>
    <property type="molecule type" value="Genomic_DNA"/>
</dbReference>
<dbReference type="STRING" id="49186.SAMN05421647_108133"/>
<protein>
    <submittedName>
        <fullName evidence="1">LPP20 lipoprotein</fullName>
    </submittedName>
</protein>
<proteinExistence type="predicted"/>
<evidence type="ECO:0000313" key="1">
    <source>
        <dbReference type="EMBL" id="SIQ74795.1"/>
    </source>
</evidence>
<reference evidence="2" key="1">
    <citation type="submission" date="2017-01" db="EMBL/GenBank/DDBJ databases">
        <authorList>
            <person name="Varghese N."/>
            <person name="Submissions S."/>
        </authorList>
    </citation>
    <scope>NUCLEOTIDE SEQUENCE [LARGE SCALE GENOMIC DNA]</scope>
    <source>
        <strain evidence="2">DSM 7027</strain>
    </source>
</reference>
<accession>A0A1N6VAC6</accession>
<dbReference type="PROSITE" id="PS51257">
    <property type="entry name" value="PROKAR_LIPOPROTEIN"/>
    <property type="match status" value="1"/>
</dbReference>
<gene>
    <name evidence="1" type="ORF">SAMN05421647_108133</name>
</gene>
<dbReference type="RefSeq" id="WP_076464479.1">
    <property type="nucleotide sequence ID" value="NZ_FTMN01000008.1"/>
</dbReference>
<evidence type="ECO:0000313" key="2">
    <source>
        <dbReference type="Proteomes" id="UP000186895"/>
    </source>
</evidence>
<keyword evidence="1" id="KW-0449">Lipoprotein</keyword>
<dbReference type="Proteomes" id="UP000186895">
    <property type="component" value="Unassembled WGS sequence"/>
</dbReference>